<dbReference type="GO" id="GO:0015628">
    <property type="term" value="P:protein secretion by the type II secretion system"/>
    <property type="evidence" value="ECO:0007669"/>
    <property type="project" value="InterPro"/>
</dbReference>
<keyword evidence="8" id="KW-0479">Metal-binding</keyword>
<evidence type="ECO:0000256" key="3">
    <source>
        <dbReference type="ARBA" id="ARBA00005745"/>
    </source>
</evidence>
<comment type="caution">
    <text evidence="17">The sequence shown here is derived from an EMBL/GenBank/DDBJ whole genome shotgun (WGS) entry which is preliminary data.</text>
</comment>
<evidence type="ECO:0000256" key="2">
    <source>
        <dbReference type="ARBA" id="ARBA00004429"/>
    </source>
</evidence>
<dbReference type="Pfam" id="PF00482">
    <property type="entry name" value="T2SSF"/>
    <property type="match status" value="2"/>
</dbReference>
<protein>
    <recommendedName>
        <fullName evidence="13">General secretion pathway protein F</fullName>
    </recommendedName>
</protein>
<evidence type="ECO:0000256" key="10">
    <source>
        <dbReference type="ARBA" id="ARBA00022927"/>
    </source>
</evidence>
<keyword evidence="9" id="KW-0106">Calcium</keyword>
<feature type="domain" description="Type II secretion system protein GspF" evidence="16">
    <location>
        <begin position="272"/>
        <end position="394"/>
    </location>
</feature>
<feature type="transmembrane region" description="Helical" evidence="15">
    <location>
        <begin position="375"/>
        <end position="396"/>
    </location>
</feature>
<keyword evidence="6" id="KW-0997">Cell inner membrane</keyword>
<evidence type="ECO:0000256" key="7">
    <source>
        <dbReference type="ARBA" id="ARBA00022692"/>
    </source>
</evidence>
<dbReference type="InterPro" id="IPR001992">
    <property type="entry name" value="T2SS_GspF/T4SS_PilC_CS"/>
</dbReference>
<dbReference type="NCBIfam" id="TIGR02120">
    <property type="entry name" value="GspF"/>
    <property type="match status" value="1"/>
</dbReference>
<feature type="domain" description="Type II secretion system protein GspF" evidence="16">
    <location>
        <begin position="69"/>
        <end position="192"/>
    </location>
</feature>
<evidence type="ECO:0000256" key="11">
    <source>
        <dbReference type="ARBA" id="ARBA00022989"/>
    </source>
</evidence>
<evidence type="ECO:0000256" key="12">
    <source>
        <dbReference type="ARBA" id="ARBA00023136"/>
    </source>
</evidence>
<evidence type="ECO:0000259" key="16">
    <source>
        <dbReference type="Pfam" id="PF00482"/>
    </source>
</evidence>
<evidence type="ECO:0000256" key="4">
    <source>
        <dbReference type="ARBA" id="ARBA00022448"/>
    </source>
</evidence>
<dbReference type="GO" id="GO:0005886">
    <property type="term" value="C:plasma membrane"/>
    <property type="evidence" value="ECO:0007669"/>
    <property type="project" value="UniProtKB-SubCell"/>
</dbReference>
<sequence length="403" mass="43881">MPTFRYKAYTGAGATVSGSIEADSERHALADLKGKGLLPREVSEETAGSGANRAFSFKRGITTAELSLFTRRLATLVASSVPLFEAMGSLHEQEENGPLKQVLARVRDRIAEGAALSRALAAEPKIFGESFVSMVSAGEASGALDAVLDRLADFLEEQEQVKSRVVSALAYPILMVLVGSGVMLFLLTVVIPKIVVIFEESKAALPLITVILIKLSHFLRGWWWIPAGLIMGSVPLYRSAMRRDNLRMKRDQLLLRVPVAGGMLQHLLLSRFARVLGLLLSSGVPIIRALEITSEVLVNRVYRAFLREVMEEVSQGGSLSGSLKKSRLFPPMLVHLVGVGERGGTLEEMLLKAGTAYEREFSTRLTRLMGLMEPLLVLGMGLAVGVVVMAVLLPIFEMNQLIK</sequence>
<evidence type="ECO:0000313" key="18">
    <source>
        <dbReference type="Proteomes" id="UP000324298"/>
    </source>
</evidence>
<evidence type="ECO:0000256" key="5">
    <source>
        <dbReference type="ARBA" id="ARBA00022475"/>
    </source>
</evidence>
<dbReference type="InterPro" id="IPR018076">
    <property type="entry name" value="T2SS_GspF_dom"/>
</dbReference>
<evidence type="ECO:0000313" key="17">
    <source>
        <dbReference type="EMBL" id="KAA0889791.1"/>
    </source>
</evidence>
<organism evidence="17 18">
    <name type="scientific">Oryzomonas rubra</name>
    <dbReference type="NCBI Taxonomy" id="2509454"/>
    <lineage>
        <taxon>Bacteria</taxon>
        <taxon>Pseudomonadati</taxon>
        <taxon>Thermodesulfobacteriota</taxon>
        <taxon>Desulfuromonadia</taxon>
        <taxon>Geobacterales</taxon>
        <taxon>Geobacteraceae</taxon>
        <taxon>Oryzomonas</taxon>
    </lineage>
</organism>
<keyword evidence="5" id="KW-1003">Cell membrane</keyword>
<dbReference type="GO" id="GO:0046872">
    <property type="term" value="F:metal ion binding"/>
    <property type="evidence" value="ECO:0007669"/>
    <property type="project" value="UniProtKB-KW"/>
</dbReference>
<dbReference type="FunFam" id="1.20.81.30:FF:000001">
    <property type="entry name" value="Type II secretion system protein F"/>
    <property type="match status" value="2"/>
</dbReference>
<dbReference type="InterPro" id="IPR003004">
    <property type="entry name" value="GspF/PilC"/>
</dbReference>
<feature type="transmembrane region" description="Helical" evidence="15">
    <location>
        <begin position="168"/>
        <end position="191"/>
    </location>
</feature>
<comment type="similarity">
    <text evidence="3 14">Belongs to the GSP F family.</text>
</comment>
<dbReference type="OrthoDB" id="9805682at2"/>
<dbReference type="Gene3D" id="1.20.81.30">
    <property type="entry name" value="Type II secretion system (T2SS), domain F"/>
    <property type="match status" value="2"/>
</dbReference>
<dbReference type="AlphaFoldDB" id="A0A5A9XDS9"/>
<keyword evidence="18" id="KW-1185">Reference proteome</keyword>
<keyword evidence="12 15" id="KW-0472">Membrane</keyword>
<dbReference type="PROSITE" id="PS00874">
    <property type="entry name" value="T2SP_F"/>
    <property type="match status" value="1"/>
</dbReference>
<keyword evidence="10" id="KW-0653">Protein transport</keyword>
<evidence type="ECO:0000256" key="6">
    <source>
        <dbReference type="ARBA" id="ARBA00022519"/>
    </source>
</evidence>
<dbReference type="PANTHER" id="PTHR30012">
    <property type="entry name" value="GENERAL SECRETION PATHWAY PROTEIN"/>
    <property type="match status" value="1"/>
</dbReference>
<name>A0A5A9XDS9_9BACT</name>
<feature type="transmembrane region" description="Helical" evidence="15">
    <location>
        <begin position="222"/>
        <end position="241"/>
    </location>
</feature>
<keyword evidence="4 14" id="KW-0813">Transport</keyword>
<dbReference type="GO" id="GO:0015627">
    <property type="term" value="C:type II protein secretion system complex"/>
    <property type="evidence" value="ECO:0007669"/>
    <property type="project" value="InterPro"/>
</dbReference>
<evidence type="ECO:0000256" key="13">
    <source>
        <dbReference type="ARBA" id="ARBA00030750"/>
    </source>
</evidence>
<dbReference type="PANTHER" id="PTHR30012:SF0">
    <property type="entry name" value="TYPE II SECRETION SYSTEM PROTEIN F-RELATED"/>
    <property type="match status" value="1"/>
</dbReference>
<evidence type="ECO:0000256" key="8">
    <source>
        <dbReference type="ARBA" id="ARBA00022723"/>
    </source>
</evidence>
<reference evidence="17 18" key="1">
    <citation type="submission" date="2019-04" db="EMBL/GenBank/DDBJ databases">
        <title>Geobacter ruber sp. nov., ferric-reducing bacteria isolated from paddy soil.</title>
        <authorList>
            <person name="Xu Z."/>
            <person name="Masuda Y."/>
            <person name="Itoh H."/>
            <person name="Senoo K."/>
        </authorList>
    </citation>
    <scope>NUCLEOTIDE SEQUENCE [LARGE SCALE GENOMIC DNA]</scope>
    <source>
        <strain evidence="17 18">Red88</strain>
    </source>
</reference>
<evidence type="ECO:0000256" key="15">
    <source>
        <dbReference type="SAM" id="Phobius"/>
    </source>
</evidence>
<evidence type="ECO:0000256" key="1">
    <source>
        <dbReference type="ARBA" id="ARBA00002684"/>
    </source>
</evidence>
<comment type="subcellular location">
    <subcellularLocation>
        <location evidence="2">Cell inner membrane</location>
        <topology evidence="2">Multi-pass membrane protein</topology>
    </subcellularLocation>
    <subcellularLocation>
        <location evidence="14">Cell membrane</location>
        <topology evidence="14">Multi-pass membrane protein</topology>
    </subcellularLocation>
</comment>
<gene>
    <name evidence="17" type="primary">gspF</name>
    <name evidence="17" type="ORF">ET418_13535</name>
</gene>
<dbReference type="EMBL" id="SRSD01000008">
    <property type="protein sequence ID" value="KAA0889791.1"/>
    <property type="molecule type" value="Genomic_DNA"/>
</dbReference>
<accession>A0A5A9XDS9</accession>
<dbReference type="RefSeq" id="WP_149308367.1">
    <property type="nucleotide sequence ID" value="NZ_SRSD01000008.1"/>
</dbReference>
<evidence type="ECO:0000256" key="9">
    <source>
        <dbReference type="ARBA" id="ARBA00022837"/>
    </source>
</evidence>
<comment type="function">
    <text evidence="1">Component of the type II secretion system inner membrane complex required for the energy-dependent secretion of extracellular factors such as proteases and toxins from the periplasm.</text>
</comment>
<evidence type="ECO:0000256" key="14">
    <source>
        <dbReference type="RuleBase" id="RU003923"/>
    </source>
</evidence>
<dbReference type="PRINTS" id="PR00812">
    <property type="entry name" value="BCTERIALGSPF"/>
</dbReference>
<keyword evidence="7 14" id="KW-0812">Transmembrane</keyword>
<dbReference type="Proteomes" id="UP000324298">
    <property type="component" value="Unassembled WGS sequence"/>
</dbReference>
<dbReference type="InterPro" id="IPR042094">
    <property type="entry name" value="T2SS_GspF_sf"/>
</dbReference>
<keyword evidence="11 15" id="KW-1133">Transmembrane helix</keyword>
<dbReference type="InterPro" id="IPR011850">
    <property type="entry name" value="T2SS_GspF"/>
</dbReference>
<proteinExistence type="inferred from homology"/>